<dbReference type="RefSeq" id="XP_038821743.1">
    <property type="nucleotide sequence ID" value="XM_038965815.1"/>
</dbReference>
<dbReference type="PRINTS" id="PR00176">
    <property type="entry name" value="NANEUSMPORT"/>
</dbReference>
<feature type="transmembrane region" description="Helical" evidence="8">
    <location>
        <begin position="190"/>
        <end position="211"/>
    </location>
</feature>
<feature type="disulfide bond" evidence="7">
    <location>
        <begin position="308"/>
        <end position="318"/>
    </location>
</feature>
<feature type="binding site" evidence="6">
    <location>
        <position position="540"/>
    </location>
    <ligand>
        <name>Na(+)</name>
        <dbReference type="ChEBI" id="CHEBI:29101"/>
        <label>1</label>
    </ligand>
</feature>
<keyword evidence="5 8" id="KW-0472">Membrane</keyword>
<feature type="transmembrane region" description="Helical" evidence="8">
    <location>
        <begin position="599"/>
        <end position="623"/>
    </location>
</feature>
<dbReference type="AlphaFoldDB" id="A0A8U0PAV0"/>
<evidence type="ECO:0000313" key="9">
    <source>
        <dbReference type="Proteomes" id="UP000808372"/>
    </source>
</evidence>
<dbReference type="Pfam" id="PF12796">
    <property type="entry name" value="Ank_2"/>
    <property type="match status" value="1"/>
</dbReference>
<protein>
    <submittedName>
        <fullName evidence="10">Sodium- and chloride-dependent GABA transporter 1-like</fullName>
    </submittedName>
</protein>
<feature type="transmembrane region" description="Helical" evidence="8">
    <location>
        <begin position="524"/>
        <end position="548"/>
    </location>
</feature>
<gene>
    <name evidence="10" type="primary">LOC120022014</name>
</gene>
<dbReference type="Gene3D" id="1.25.40.20">
    <property type="entry name" value="Ankyrin repeat-containing domain"/>
    <property type="match status" value="1"/>
</dbReference>
<dbReference type="GO" id="GO:0005283">
    <property type="term" value="F:amino acid:sodium symporter activity"/>
    <property type="evidence" value="ECO:0007669"/>
    <property type="project" value="TreeGrafter"/>
</dbReference>
<feature type="transmembrane region" description="Helical" evidence="8">
    <location>
        <begin position="223"/>
        <end position="247"/>
    </location>
</feature>
<keyword evidence="9" id="KW-1185">Reference proteome</keyword>
<feature type="transmembrane region" description="Helical" evidence="8">
    <location>
        <begin position="426"/>
        <end position="448"/>
    </location>
</feature>
<feature type="transmembrane region" description="Helical" evidence="8">
    <location>
        <begin position="358"/>
        <end position="376"/>
    </location>
</feature>
<dbReference type="InterPro" id="IPR036770">
    <property type="entry name" value="Ankyrin_rpt-contain_sf"/>
</dbReference>
<keyword evidence="3 8" id="KW-0812">Transmembrane</keyword>
<feature type="transmembrane region" description="Helical" evidence="8">
    <location>
        <begin position="469"/>
        <end position="490"/>
    </location>
</feature>
<dbReference type="SMART" id="SM00248">
    <property type="entry name" value="ANK"/>
    <property type="match status" value="3"/>
</dbReference>
<evidence type="ECO:0000256" key="6">
    <source>
        <dbReference type="PIRSR" id="PIRSR600175-1"/>
    </source>
</evidence>
<feature type="transmembrane region" description="Helical" evidence="8">
    <location>
        <begin position="383"/>
        <end position="400"/>
    </location>
</feature>
<evidence type="ECO:0000313" key="10">
    <source>
        <dbReference type="RefSeq" id="XP_038821743.1"/>
    </source>
</evidence>
<keyword evidence="7" id="KW-1015">Disulfide bond</keyword>
<dbReference type="InterPro" id="IPR000175">
    <property type="entry name" value="Na/ntran_symport"/>
</dbReference>
<feature type="transmembrane region" description="Helical" evidence="8">
    <location>
        <begin position="682"/>
        <end position="703"/>
    </location>
</feature>
<keyword evidence="6" id="KW-0915">Sodium</keyword>
<dbReference type="KEGG" id="snh:120022014"/>
<dbReference type="Pfam" id="PF00209">
    <property type="entry name" value="SNF"/>
    <property type="match status" value="1"/>
</dbReference>
<evidence type="ECO:0000256" key="3">
    <source>
        <dbReference type="ARBA" id="ARBA00022692"/>
    </source>
</evidence>
<dbReference type="InterPro" id="IPR037272">
    <property type="entry name" value="SNS_sf"/>
</dbReference>
<reference evidence="10" key="1">
    <citation type="submission" date="2025-08" db="UniProtKB">
        <authorList>
            <consortium name="RefSeq"/>
        </authorList>
    </citation>
    <scope>IDENTIFICATION</scope>
    <source>
        <tissue evidence="10">White muscle</tissue>
    </source>
</reference>
<keyword evidence="6" id="KW-0479">Metal-binding</keyword>
<feature type="binding site" evidence="6">
    <location>
        <position position="439"/>
    </location>
    <ligand>
        <name>Na(+)</name>
        <dbReference type="ChEBI" id="CHEBI:29101"/>
        <label>1</label>
    </ligand>
</feature>
<feature type="transmembrane region" description="Helical" evidence="8">
    <location>
        <begin position="569"/>
        <end position="593"/>
    </location>
</feature>
<feature type="transmembrane region" description="Helical" evidence="8">
    <location>
        <begin position="643"/>
        <end position="662"/>
    </location>
</feature>
<evidence type="ECO:0000256" key="8">
    <source>
        <dbReference type="SAM" id="Phobius"/>
    </source>
</evidence>
<dbReference type="NCBIfam" id="NF037979">
    <property type="entry name" value="Na_transp"/>
    <property type="match status" value="1"/>
</dbReference>
<name>A0A8U0PAV0_SALNM</name>
<evidence type="ECO:0000256" key="7">
    <source>
        <dbReference type="PIRSR" id="PIRSR600175-2"/>
    </source>
</evidence>
<comment type="subcellular location">
    <subcellularLocation>
        <location evidence="1">Membrane</location>
        <topology evidence="1">Multi-pass membrane protein</topology>
    </subcellularLocation>
</comment>
<dbReference type="GO" id="GO:0005886">
    <property type="term" value="C:plasma membrane"/>
    <property type="evidence" value="ECO:0007669"/>
    <property type="project" value="TreeGrafter"/>
</dbReference>
<dbReference type="PANTHER" id="PTHR11616:SF133">
    <property type="entry name" value="TRANSPORTER"/>
    <property type="match status" value="1"/>
</dbReference>
<dbReference type="SUPFAM" id="SSF48403">
    <property type="entry name" value="Ankyrin repeat"/>
    <property type="match status" value="1"/>
</dbReference>
<dbReference type="Proteomes" id="UP000808372">
    <property type="component" value="Chromosome 27"/>
</dbReference>
<evidence type="ECO:0000256" key="5">
    <source>
        <dbReference type="ARBA" id="ARBA00023136"/>
    </source>
</evidence>
<feature type="binding site" evidence="6">
    <location>
        <position position="209"/>
    </location>
    <ligand>
        <name>Na(+)</name>
        <dbReference type="ChEBI" id="CHEBI:29101"/>
        <label>1</label>
    </ligand>
</feature>
<dbReference type="SUPFAM" id="SSF161070">
    <property type="entry name" value="SNF-like"/>
    <property type="match status" value="1"/>
</dbReference>
<dbReference type="GeneID" id="120022014"/>
<evidence type="ECO:0000256" key="2">
    <source>
        <dbReference type="ARBA" id="ARBA00022448"/>
    </source>
</evidence>
<feature type="binding site" evidence="6">
    <location>
        <position position="205"/>
    </location>
    <ligand>
        <name>Na(+)</name>
        <dbReference type="ChEBI" id="CHEBI:29101"/>
        <label>1</label>
    </ligand>
</feature>
<organism evidence="9 10">
    <name type="scientific">Salvelinus namaycush</name>
    <name type="common">Lake trout</name>
    <name type="synonym">Salmo namaycush</name>
    <dbReference type="NCBI Taxonomy" id="8040"/>
    <lineage>
        <taxon>Eukaryota</taxon>
        <taxon>Metazoa</taxon>
        <taxon>Chordata</taxon>
        <taxon>Craniata</taxon>
        <taxon>Vertebrata</taxon>
        <taxon>Euteleostomi</taxon>
        <taxon>Actinopterygii</taxon>
        <taxon>Neopterygii</taxon>
        <taxon>Teleostei</taxon>
        <taxon>Protacanthopterygii</taxon>
        <taxon>Salmoniformes</taxon>
        <taxon>Salmonidae</taxon>
        <taxon>Salmoninae</taxon>
        <taxon>Salvelinus</taxon>
    </lineage>
</organism>
<accession>A0A8U0PAV0</accession>
<feature type="binding site" evidence="6">
    <location>
        <position position="536"/>
    </location>
    <ligand>
        <name>Na(+)</name>
        <dbReference type="ChEBI" id="CHEBI:29101"/>
        <label>1</label>
    </ligand>
</feature>
<dbReference type="InterPro" id="IPR002110">
    <property type="entry name" value="Ankyrin_rpt"/>
</dbReference>
<feature type="binding site" evidence="6">
    <location>
        <position position="539"/>
    </location>
    <ligand>
        <name>Na(+)</name>
        <dbReference type="ChEBI" id="CHEBI:29101"/>
        <label>1</label>
    </ligand>
</feature>
<feature type="binding site" evidence="6">
    <location>
        <position position="471"/>
    </location>
    <ligand>
        <name>Na(+)</name>
        <dbReference type="ChEBI" id="CHEBI:29101"/>
        <label>1</label>
    </ligand>
</feature>
<feature type="binding site" evidence="6">
    <location>
        <position position="202"/>
    </location>
    <ligand>
        <name>Na(+)</name>
        <dbReference type="ChEBI" id="CHEBI:29101"/>
        <label>1</label>
    </ligand>
</feature>
<evidence type="ECO:0000256" key="4">
    <source>
        <dbReference type="ARBA" id="ARBA00022989"/>
    </source>
</evidence>
<dbReference type="PANTHER" id="PTHR11616">
    <property type="entry name" value="SODIUM/CHLORIDE DEPENDENT TRANSPORTER"/>
    <property type="match status" value="1"/>
</dbReference>
<keyword evidence="2" id="KW-0813">Transport</keyword>
<sequence>MAKGLIENRANTKHPEFPSAHAAERGHTNVVEVLTEKFKSNVLARSKRLCARVGNTEVLKEMLNSVPSSHLQMAVNKHSKDGKATLHLESGAEWGHENIADILLSHKAFVNVKTKLSLTPLHLGSQNGSASLVRLLVETHLASIDALSLTKQTPLYLAEISGQLDVCSSLLHLRTYIITMDRLPRERETWANRAEFILSSVGYAVGIGNVWRFPYVCFSGGGGAFLVPYLTMMCLCAIPLVFMEFTVGQYTKKGPVEAFINICPLMKGVGVAMVMLSFIVASYNNTVLTWVLYYLFHSFTAPLPWQLCNATWNIPENCSSFMENTTTHLQSATKQFFDHRLLEITEGIETVGHLRWELVGILLLIWVILFFCVFKGIRSTGKVVYFTALFPYVVLLALLFNNVRLPGALDGILFFLTPKWNKLGEIHVWIDATAQIFYSIGVGFGCLLSMASHNKLNNNILRDAMIVTLANSATSIFAGFVMFSGIGYMAHVRHLQVEQLAVGGPGLAFVVYPEIFSTMPVSQLWAFLFFLMLMCLGLDSQFALVEVMGTFIMDSFGPKILLMLNYKELVTLLLCFLTFLLGLPCITQGGVYIFQLLDYSVGITLMFTSLFEVVALSWIFGVWRLSIMVKRILGKPPNVFFKACWLVVSPLLIVAILVTAMVQRSPLLYGKTYLYPAWAEGVAWIITFLSVGWIPLGAMHELLGRKGTCLARLKASVTPRITLEEVCNVPVNEDQQQDHVKSLYSLSEVSPLRDEKDRGDM</sequence>
<dbReference type="PROSITE" id="PS50267">
    <property type="entry name" value="NA_NEUROTRAN_SYMP_3"/>
    <property type="match status" value="1"/>
</dbReference>
<dbReference type="GO" id="GO:0046872">
    <property type="term" value="F:metal ion binding"/>
    <property type="evidence" value="ECO:0007669"/>
    <property type="project" value="UniProtKB-KW"/>
</dbReference>
<dbReference type="GO" id="GO:0089718">
    <property type="term" value="P:amino acid import across plasma membrane"/>
    <property type="evidence" value="ECO:0007669"/>
    <property type="project" value="TreeGrafter"/>
</dbReference>
<feature type="transmembrane region" description="Helical" evidence="8">
    <location>
        <begin position="268"/>
        <end position="296"/>
    </location>
</feature>
<evidence type="ECO:0000256" key="1">
    <source>
        <dbReference type="ARBA" id="ARBA00004141"/>
    </source>
</evidence>
<feature type="binding site" evidence="6">
    <location>
        <position position="204"/>
    </location>
    <ligand>
        <name>Na(+)</name>
        <dbReference type="ChEBI" id="CHEBI:29101"/>
        <label>1</label>
    </ligand>
</feature>
<keyword evidence="4 8" id="KW-1133">Transmembrane helix</keyword>
<proteinExistence type="predicted"/>